<dbReference type="FunFam" id="3.30.420.40:FF:000104">
    <property type="entry name" value="putative glycerol kinase 5"/>
    <property type="match status" value="1"/>
</dbReference>
<dbReference type="SUPFAM" id="SSF53067">
    <property type="entry name" value="Actin-like ATPase domain"/>
    <property type="match status" value="2"/>
</dbReference>
<evidence type="ECO:0000256" key="6">
    <source>
        <dbReference type="ARBA" id="ARBA00022679"/>
    </source>
</evidence>
<dbReference type="GO" id="GO:0006641">
    <property type="term" value="P:triglyceride metabolic process"/>
    <property type="evidence" value="ECO:0007669"/>
    <property type="project" value="TreeGrafter"/>
</dbReference>
<comment type="similarity">
    <text evidence="3">Belongs to the FGGY kinase family.</text>
</comment>
<keyword evidence="16" id="KW-1185">Reference proteome</keyword>
<comment type="pathway">
    <text evidence="2">Polyol metabolism; glycerol degradation via glycerol kinase pathway; sn-glycerol 3-phosphate from glycerol: step 1/1.</text>
</comment>
<dbReference type="GO" id="GO:0046167">
    <property type="term" value="P:glycerol-3-phosphate biosynthetic process"/>
    <property type="evidence" value="ECO:0007669"/>
    <property type="project" value="TreeGrafter"/>
</dbReference>
<dbReference type="AlphaFoldDB" id="A0A9J2PPE8"/>
<evidence type="ECO:0000259" key="14">
    <source>
        <dbReference type="Pfam" id="PF00370"/>
    </source>
</evidence>
<evidence type="ECO:0000256" key="5">
    <source>
        <dbReference type="ARBA" id="ARBA00022490"/>
    </source>
</evidence>
<dbReference type="FunFam" id="3.30.420.40:FF:000102">
    <property type="entry name" value="Putative glycerol kinase 5"/>
    <property type="match status" value="1"/>
</dbReference>
<dbReference type="GO" id="GO:0004370">
    <property type="term" value="F:glycerol kinase activity"/>
    <property type="evidence" value="ECO:0007669"/>
    <property type="project" value="UniProtKB-EC"/>
</dbReference>
<evidence type="ECO:0000256" key="2">
    <source>
        <dbReference type="ARBA" id="ARBA00005190"/>
    </source>
</evidence>
<dbReference type="Proteomes" id="UP000036681">
    <property type="component" value="Unplaced"/>
</dbReference>
<keyword evidence="10" id="KW-0067">ATP-binding</keyword>
<dbReference type="PANTHER" id="PTHR10196:SF68">
    <property type="entry name" value="GLYCEROL KINASE 5-RELATED"/>
    <property type="match status" value="1"/>
</dbReference>
<organism evidence="16 17">
    <name type="scientific">Ascaris lumbricoides</name>
    <name type="common">Giant roundworm</name>
    <dbReference type="NCBI Taxonomy" id="6252"/>
    <lineage>
        <taxon>Eukaryota</taxon>
        <taxon>Metazoa</taxon>
        <taxon>Ecdysozoa</taxon>
        <taxon>Nematoda</taxon>
        <taxon>Chromadorea</taxon>
        <taxon>Rhabditida</taxon>
        <taxon>Spirurina</taxon>
        <taxon>Ascaridomorpha</taxon>
        <taxon>Ascaridoidea</taxon>
        <taxon>Ascarididae</taxon>
        <taxon>Ascaris</taxon>
    </lineage>
</organism>
<comment type="subcellular location">
    <subcellularLocation>
        <location evidence="1">Cytoplasm</location>
    </subcellularLocation>
</comment>
<dbReference type="PIRSF" id="PIRSF000538">
    <property type="entry name" value="GlpK"/>
    <property type="match status" value="1"/>
</dbReference>
<evidence type="ECO:0000256" key="4">
    <source>
        <dbReference type="ARBA" id="ARBA00012099"/>
    </source>
</evidence>
<proteinExistence type="inferred from homology"/>
<evidence type="ECO:0000259" key="15">
    <source>
        <dbReference type="Pfam" id="PF02782"/>
    </source>
</evidence>
<keyword evidence="7" id="KW-0547">Nucleotide-binding</keyword>
<evidence type="ECO:0000256" key="1">
    <source>
        <dbReference type="ARBA" id="ARBA00004496"/>
    </source>
</evidence>
<evidence type="ECO:0000256" key="3">
    <source>
        <dbReference type="ARBA" id="ARBA00009156"/>
    </source>
</evidence>
<dbReference type="GO" id="GO:0005524">
    <property type="term" value="F:ATP binding"/>
    <property type="evidence" value="ECO:0007669"/>
    <property type="project" value="UniProtKB-KW"/>
</dbReference>
<protein>
    <recommendedName>
        <fullName evidence="13">Glycerol kinase 5</fullName>
        <ecNumber evidence="4">2.7.1.30</ecNumber>
    </recommendedName>
    <alternativeName>
        <fullName evidence="11">ATP:glycerol 3-phosphotransferase 5</fullName>
    </alternativeName>
</protein>
<dbReference type="PANTHER" id="PTHR10196">
    <property type="entry name" value="SUGAR KINASE"/>
    <property type="match status" value="1"/>
</dbReference>
<evidence type="ECO:0000256" key="8">
    <source>
        <dbReference type="ARBA" id="ARBA00022777"/>
    </source>
</evidence>
<evidence type="ECO:0000256" key="11">
    <source>
        <dbReference type="ARBA" id="ARBA00033026"/>
    </source>
</evidence>
<dbReference type="InterPro" id="IPR018485">
    <property type="entry name" value="FGGY_C"/>
</dbReference>
<dbReference type="GO" id="GO:0006071">
    <property type="term" value="P:glycerol metabolic process"/>
    <property type="evidence" value="ECO:0007669"/>
    <property type="project" value="UniProtKB-KW"/>
</dbReference>
<dbReference type="InterPro" id="IPR037444">
    <property type="entry name" value="GK5"/>
</dbReference>
<name>A0A9J2PPE8_ASCLU</name>
<dbReference type="GO" id="GO:0005739">
    <property type="term" value="C:mitochondrion"/>
    <property type="evidence" value="ECO:0007669"/>
    <property type="project" value="TreeGrafter"/>
</dbReference>
<evidence type="ECO:0000256" key="9">
    <source>
        <dbReference type="ARBA" id="ARBA00022798"/>
    </source>
</evidence>
<comment type="function">
    <text evidence="12">Skin-specific kinase that plays a key role in glycerol metabolism, catalyzing its phosphorylation to produce sn-glycerol 3-phosphate. Involved in skin-specific regulation of sterol regulatory element-binding protein (SREBP) processing and lipid biosynthesis.</text>
</comment>
<dbReference type="Gene3D" id="3.30.420.40">
    <property type="match status" value="2"/>
</dbReference>
<evidence type="ECO:0000256" key="10">
    <source>
        <dbReference type="ARBA" id="ARBA00022840"/>
    </source>
</evidence>
<keyword evidence="9" id="KW-0319">Glycerol metabolism</keyword>
<dbReference type="CDD" id="cd07793">
    <property type="entry name" value="ASKHA_NBD_FGGY_GK5-like"/>
    <property type="match status" value="1"/>
</dbReference>
<dbReference type="Pfam" id="PF00370">
    <property type="entry name" value="FGGY_N"/>
    <property type="match status" value="1"/>
</dbReference>
<evidence type="ECO:0000313" key="17">
    <source>
        <dbReference type="WBParaSite" id="ALUE_0001191501-mRNA-1"/>
    </source>
</evidence>
<evidence type="ECO:0000256" key="12">
    <source>
        <dbReference type="ARBA" id="ARBA00045165"/>
    </source>
</evidence>
<sequence length="524" mass="58623">MNGIRNVVKKYVIAMDVGTTTIRACLFDDKCRLLTCAERPVPLELSGADGEGMRAEIDPDLLWDAFCTVCREIMNKIEDVHSIASMGISCQRNTFVCWNKETGELCHKLVTWKDCRARDECKRWNESFTLKAMNIAGALLYFFTRQQRFKSLKMFAFLSAMVTHRLMVTLARNPEMRMLHRSGKLAFGCLDTWLIYKLTNGGVHVTEPSSASSTGLFDPYTMNWGYIILWLISFPFSLLPPHTFTAGVPLALCDRRIFGIPLSIGAVAGDQQAALFASGCWRRGDVNICMGTGSFLSLNTGNCPIASMRGLYPLVGWKLPNMQSYVAEGCSHDTALILKWAESIGLFDDITLTSNIAAKTPRTDLCFVPAFGGLQTPINDATACCAFMGLRADTTKDDMLRAILESIAFRMVQIWNTLLKEITFELTQVVRCCGGVSSNDFICQTISTLINRPVQRISEQSFASARGVAMMAGITAGMWKKSDLDDMVQIDKTFTPRIDERSTLIGAFERWEHNLKRCLHYYNK</sequence>
<dbReference type="EC" id="2.7.1.30" evidence="4"/>
<feature type="domain" description="Carbohydrate kinase FGGY C-terminal" evidence="15">
    <location>
        <begin position="287"/>
        <end position="475"/>
    </location>
</feature>
<dbReference type="Pfam" id="PF02782">
    <property type="entry name" value="FGGY_C"/>
    <property type="match status" value="1"/>
</dbReference>
<feature type="domain" description="Carbohydrate kinase FGGY N-terminal" evidence="14">
    <location>
        <begin position="11"/>
        <end position="276"/>
    </location>
</feature>
<reference evidence="17" key="1">
    <citation type="submission" date="2023-03" db="UniProtKB">
        <authorList>
            <consortium name="WormBaseParasite"/>
        </authorList>
    </citation>
    <scope>IDENTIFICATION</scope>
</reference>
<dbReference type="InterPro" id="IPR018484">
    <property type="entry name" value="FGGY_N"/>
</dbReference>
<keyword evidence="8" id="KW-0418">Kinase</keyword>
<evidence type="ECO:0000256" key="13">
    <source>
        <dbReference type="ARBA" id="ARBA00047192"/>
    </source>
</evidence>
<keyword evidence="6" id="KW-0808">Transferase</keyword>
<dbReference type="InterPro" id="IPR043129">
    <property type="entry name" value="ATPase_NBD"/>
</dbReference>
<dbReference type="WBParaSite" id="ALUE_0001191501-mRNA-1">
    <property type="protein sequence ID" value="ALUE_0001191501-mRNA-1"/>
    <property type="gene ID" value="ALUE_0001191501"/>
</dbReference>
<evidence type="ECO:0000313" key="16">
    <source>
        <dbReference type="Proteomes" id="UP000036681"/>
    </source>
</evidence>
<evidence type="ECO:0000256" key="7">
    <source>
        <dbReference type="ARBA" id="ARBA00022741"/>
    </source>
</evidence>
<keyword evidence="5" id="KW-0963">Cytoplasm</keyword>
<dbReference type="InterPro" id="IPR000577">
    <property type="entry name" value="Carb_kinase_FGGY"/>
</dbReference>
<accession>A0A9J2PPE8</accession>